<proteinExistence type="predicted"/>
<dbReference type="PATRIC" id="fig|1235802.3.peg.5650"/>
<dbReference type="Proteomes" id="UP000012589">
    <property type="component" value="Unassembled WGS sequence"/>
</dbReference>
<evidence type="ECO:0000313" key="2">
    <source>
        <dbReference type="Proteomes" id="UP000012589"/>
    </source>
</evidence>
<keyword evidence="2" id="KW-1185">Reference proteome</keyword>
<comment type="caution">
    <text evidence="1">The sequence shown here is derived from an EMBL/GenBank/DDBJ whole genome shotgun (WGS) entry which is preliminary data.</text>
</comment>
<protein>
    <submittedName>
        <fullName evidence="1">Uncharacterized protein</fullName>
    </submittedName>
</protein>
<evidence type="ECO:0000313" key="1">
    <source>
        <dbReference type="EMBL" id="EMZ19882.1"/>
    </source>
</evidence>
<dbReference type="EMBL" id="AQFT01000158">
    <property type="protein sequence ID" value="EMZ19882.1"/>
    <property type="molecule type" value="Genomic_DNA"/>
</dbReference>
<organism evidence="1 2">
    <name type="scientific">Eubacterium plexicaudatum ASF492</name>
    <dbReference type="NCBI Taxonomy" id="1235802"/>
    <lineage>
        <taxon>Bacteria</taxon>
        <taxon>Bacillati</taxon>
        <taxon>Bacillota</taxon>
        <taxon>Clostridia</taxon>
        <taxon>Eubacteriales</taxon>
        <taxon>Eubacteriaceae</taxon>
        <taxon>Eubacterium</taxon>
    </lineage>
</organism>
<gene>
    <name evidence="1" type="ORF">C823_05356</name>
</gene>
<sequence length="79" mass="8779">MYTIEFTTENTISERLKDVLLQAVRDEDADATCRVEGDVCVIQGNKADPEHLSYLLGIAAGCGNTNEIVKLVLSYEKMR</sequence>
<dbReference type="STRING" id="1235802.C823_05356"/>
<dbReference type="AlphaFoldDB" id="N1ZS71"/>
<name>N1ZS71_9FIRM</name>
<dbReference type="HOGENOM" id="CLU_2600827_0_0_9"/>
<reference evidence="1 2" key="1">
    <citation type="journal article" date="2014" name="Genome Announc.">
        <title>Draft genome sequences of the altered schaedler flora, a defined bacterial community from gnotobiotic mice.</title>
        <authorList>
            <person name="Wannemuehler M.J."/>
            <person name="Overstreet A.M."/>
            <person name="Ward D.V."/>
            <person name="Phillips G.J."/>
        </authorList>
    </citation>
    <scope>NUCLEOTIDE SEQUENCE [LARGE SCALE GENOMIC DNA]</scope>
    <source>
        <strain evidence="1 2">ASF492</strain>
    </source>
</reference>
<accession>N1ZS71</accession>